<dbReference type="Proteomes" id="UP000243807">
    <property type="component" value="Chromosome"/>
</dbReference>
<dbReference type="GO" id="GO:0004844">
    <property type="term" value="F:uracil DNA N-glycosylase activity"/>
    <property type="evidence" value="ECO:0007669"/>
    <property type="project" value="TreeGrafter"/>
</dbReference>
<dbReference type="Pfam" id="PF03167">
    <property type="entry name" value="UDG"/>
    <property type="match status" value="1"/>
</dbReference>
<proteinExistence type="predicted"/>
<reference evidence="5 6" key="1">
    <citation type="submission" date="2017-01" db="EMBL/GenBank/DDBJ databases">
        <title>Draft sequence of Acidihalobacter ferrooxidans strain DSM 14175 (strain V8).</title>
        <authorList>
            <person name="Khaleque H.N."/>
            <person name="Ramsay J.P."/>
            <person name="Murphy R.J.T."/>
            <person name="Kaksonen A.H."/>
            <person name="Boxall N.J."/>
            <person name="Watkin E.L.J."/>
        </authorList>
    </citation>
    <scope>NUCLEOTIDE SEQUENCE [LARGE SCALE GENOMIC DNA]</scope>
    <source>
        <strain evidence="5 6">V8</strain>
    </source>
</reference>
<dbReference type="InterPro" id="IPR005122">
    <property type="entry name" value="Uracil-DNA_glycosylase-like"/>
</dbReference>
<dbReference type="AlphaFoldDB" id="A0A1P8UKW5"/>
<dbReference type="PANTHER" id="PTHR12159:SF9">
    <property type="entry name" value="G_T MISMATCH-SPECIFIC THYMINE DNA GLYCOSYLASE"/>
    <property type="match status" value="1"/>
</dbReference>
<keyword evidence="6" id="KW-1185">Reference proteome</keyword>
<evidence type="ECO:0000259" key="4">
    <source>
        <dbReference type="Pfam" id="PF03167"/>
    </source>
</evidence>
<evidence type="ECO:0000256" key="3">
    <source>
        <dbReference type="ARBA" id="ARBA00023204"/>
    </source>
</evidence>
<organism evidence="5 6">
    <name type="scientific">Acidihalobacter ferrooxydans</name>
    <dbReference type="NCBI Taxonomy" id="1765967"/>
    <lineage>
        <taxon>Bacteria</taxon>
        <taxon>Pseudomonadati</taxon>
        <taxon>Pseudomonadota</taxon>
        <taxon>Gammaproteobacteria</taxon>
        <taxon>Chromatiales</taxon>
        <taxon>Ectothiorhodospiraceae</taxon>
        <taxon>Acidihalobacter</taxon>
    </lineage>
</organism>
<evidence type="ECO:0000256" key="1">
    <source>
        <dbReference type="ARBA" id="ARBA00022763"/>
    </source>
</evidence>
<dbReference type="GO" id="GO:0006285">
    <property type="term" value="P:base-excision repair, AP site formation"/>
    <property type="evidence" value="ECO:0007669"/>
    <property type="project" value="InterPro"/>
</dbReference>
<keyword evidence="1" id="KW-0227">DNA damage</keyword>
<dbReference type="STRING" id="1765967.BW247_01920"/>
<dbReference type="CDD" id="cd10028">
    <property type="entry name" value="UDG-F2_TDG_MUG"/>
    <property type="match status" value="1"/>
</dbReference>
<keyword evidence="3" id="KW-0234">DNA repair</keyword>
<dbReference type="PANTHER" id="PTHR12159">
    <property type="entry name" value="G/T AND G/U MISMATCH-SPECIFIC DNA GLYCOSYLASE"/>
    <property type="match status" value="1"/>
</dbReference>
<keyword evidence="2" id="KW-0378">Hydrolase</keyword>
<feature type="domain" description="Uracil-DNA glycosylase-like" evidence="4">
    <location>
        <begin position="8"/>
        <end position="164"/>
    </location>
</feature>
<name>A0A1P8UKW5_9GAMM</name>
<evidence type="ECO:0000313" key="6">
    <source>
        <dbReference type="Proteomes" id="UP000243807"/>
    </source>
</evidence>
<dbReference type="GO" id="GO:0008263">
    <property type="term" value="F:pyrimidine-specific mismatch base pair DNA N-glycosylase activity"/>
    <property type="evidence" value="ECO:0007669"/>
    <property type="project" value="TreeGrafter"/>
</dbReference>
<dbReference type="InterPro" id="IPR015637">
    <property type="entry name" value="MUG/TDG"/>
</dbReference>
<dbReference type="KEGG" id="afy:BW247_01920"/>
<evidence type="ECO:0000313" key="5">
    <source>
        <dbReference type="EMBL" id="APZ44486.1"/>
    </source>
</evidence>
<dbReference type="OrthoDB" id="9799921at2"/>
<dbReference type="EMBL" id="CP019434">
    <property type="protein sequence ID" value="APZ44486.1"/>
    <property type="molecule type" value="Genomic_DNA"/>
</dbReference>
<dbReference type="SUPFAM" id="SSF52141">
    <property type="entry name" value="Uracil-DNA glycosylase-like"/>
    <property type="match status" value="1"/>
</dbReference>
<sequence length="183" mass="20168">MTTHTLPDLLAPGLRLVSVGLNPSLPSVAAGFYFANPRNRFWAALNASELVREHLTPGPEAMRRLFEVHRIGFTDLVKRPTRGAGELRAADYRAGAAALEARLARYAPRLLWFHGRVAWGHFLHHARRLQPAADWGLQPERLAGAPVFVTPNPSPANAAFSRADLTAHYRALAHYLAALEGTR</sequence>
<dbReference type="Gene3D" id="3.40.470.10">
    <property type="entry name" value="Uracil-DNA glycosylase-like domain"/>
    <property type="match status" value="1"/>
</dbReference>
<evidence type="ECO:0000256" key="2">
    <source>
        <dbReference type="ARBA" id="ARBA00022801"/>
    </source>
</evidence>
<protein>
    <recommendedName>
        <fullName evidence="4">Uracil-DNA glycosylase-like domain-containing protein</fullName>
    </recommendedName>
</protein>
<accession>A0A1P8UKW5</accession>
<gene>
    <name evidence="5" type="ORF">BW247_01920</name>
</gene>
<dbReference type="InterPro" id="IPR036895">
    <property type="entry name" value="Uracil-DNA_glycosylase-like_sf"/>
</dbReference>